<gene>
    <name evidence="7" type="ORF">K489DRAFT_349444</name>
</gene>
<protein>
    <recommendedName>
        <fullName evidence="4">Terpene synthase</fullName>
        <ecNumber evidence="4">4.2.3.-</ecNumber>
    </recommendedName>
</protein>
<evidence type="ECO:0000256" key="3">
    <source>
        <dbReference type="ARBA" id="ARBA00022842"/>
    </source>
</evidence>
<dbReference type="InterPro" id="IPR008949">
    <property type="entry name" value="Isoprenoid_synthase_dom_sf"/>
</dbReference>
<dbReference type="OrthoDB" id="3004402at2759"/>
<dbReference type="InterPro" id="IPR034686">
    <property type="entry name" value="Terpene_cyclase-like_2"/>
</dbReference>
<dbReference type="GO" id="GO:0010333">
    <property type="term" value="F:terpene synthase activity"/>
    <property type="evidence" value="ECO:0007669"/>
    <property type="project" value="InterPro"/>
</dbReference>
<keyword evidence="3 4" id="KW-0460">Magnesium</keyword>
<dbReference type="Pfam" id="PF19086">
    <property type="entry name" value="Terpene_syn_C_2"/>
    <property type="match status" value="1"/>
</dbReference>
<dbReference type="SUPFAM" id="SSF48576">
    <property type="entry name" value="Terpenoid synthases"/>
    <property type="match status" value="1"/>
</dbReference>
<evidence type="ECO:0000256" key="2">
    <source>
        <dbReference type="ARBA" id="ARBA00006333"/>
    </source>
</evidence>
<evidence type="ECO:0000256" key="1">
    <source>
        <dbReference type="ARBA" id="ARBA00001946"/>
    </source>
</evidence>
<dbReference type="AlphaFoldDB" id="A0A6J3MIQ1"/>
<dbReference type="RefSeq" id="XP_033464824.1">
    <property type="nucleotide sequence ID" value="XM_033602398.1"/>
</dbReference>
<feature type="region of interest" description="Disordered" evidence="5">
    <location>
        <begin position="1"/>
        <end position="26"/>
    </location>
</feature>
<evidence type="ECO:0000313" key="6">
    <source>
        <dbReference type="Proteomes" id="UP000504637"/>
    </source>
</evidence>
<dbReference type="Proteomes" id="UP000504637">
    <property type="component" value="Unplaced"/>
</dbReference>
<keyword evidence="6" id="KW-1185">Reference proteome</keyword>
<reference evidence="7" key="3">
    <citation type="submission" date="2025-08" db="UniProtKB">
        <authorList>
            <consortium name="RefSeq"/>
        </authorList>
    </citation>
    <scope>IDENTIFICATION</scope>
    <source>
        <strain evidence="7">CBS 342.82</strain>
    </source>
</reference>
<accession>A0A6J3MIQ1</accession>
<comment type="similarity">
    <text evidence="2 4">Belongs to the terpene synthase family.</text>
</comment>
<dbReference type="EC" id="4.2.3.-" evidence="4"/>
<keyword evidence="4" id="KW-0479">Metal-binding</keyword>
<dbReference type="GO" id="GO:0046872">
    <property type="term" value="F:metal ion binding"/>
    <property type="evidence" value="ECO:0007669"/>
    <property type="project" value="UniProtKB-KW"/>
</dbReference>
<evidence type="ECO:0000313" key="7">
    <source>
        <dbReference type="RefSeq" id="XP_033464824.1"/>
    </source>
</evidence>
<sequence>MTYAEPKSNSLDTPDDSPPRSFRHEAHPLEQEVTRVTDDWFLDNWPFENEKARKKYVAGALPVVTCNYYPRASRERVIFACKLLTILFLMDDVLEEMSLEEGKKYNDALMPVMAGQMLPDRTSREQLMMRELWEGMRACDRELADDLLEPTFEFMRAQTAPIRLNLTSLGQYLLYREEDVGLKLLCSMQRFSMGVHLTPAQIKTVELMEKNASKHISVVNDIYSFDKELLQRAASQKEGSVLCTAVKVMADECAFSYDAAKRVLWLTCREWELVHQRLEAKRKSEEGYTPELAQYVKGLELLMSGNEAWSATTPRYHGYSLA</sequence>
<evidence type="ECO:0000256" key="4">
    <source>
        <dbReference type="RuleBase" id="RU366034"/>
    </source>
</evidence>
<dbReference type="PANTHER" id="PTHR35201">
    <property type="entry name" value="TERPENE SYNTHASE"/>
    <property type="match status" value="1"/>
</dbReference>
<name>A0A6J3MIQ1_9PEZI</name>
<dbReference type="Gene3D" id="1.10.600.10">
    <property type="entry name" value="Farnesyl Diphosphate Synthase"/>
    <property type="match status" value="1"/>
</dbReference>
<dbReference type="PANTHER" id="PTHR35201:SF4">
    <property type="entry name" value="BETA-PINACENE SYNTHASE-RELATED"/>
    <property type="match status" value="1"/>
</dbReference>
<dbReference type="GO" id="GO:0008299">
    <property type="term" value="P:isoprenoid biosynthetic process"/>
    <property type="evidence" value="ECO:0007669"/>
    <property type="project" value="UniProtKB-ARBA"/>
</dbReference>
<reference evidence="7" key="2">
    <citation type="submission" date="2020-04" db="EMBL/GenBank/DDBJ databases">
        <authorList>
            <consortium name="NCBI Genome Project"/>
        </authorList>
    </citation>
    <scope>NUCLEOTIDE SEQUENCE</scope>
    <source>
        <strain evidence="7">CBS 342.82</strain>
    </source>
</reference>
<evidence type="ECO:0000256" key="5">
    <source>
        <dbReference type="SAM" id="MobiDB-lite"/>
    </source>
</evidence>
<keyword evidence="4" id="KW-0456">Lyase</keyword>
<organism evidence="7">
    <name type="scientific">Dissoconium aciculare CBS 342.82</name>
    <dbReference type="NCBI Taxonomy" id="1314786"/>
    <lineage>
        <taxon>Eukaryota</taxon>
        <taxon>Fungi</taxon>
        <taxon>Dikarya</taxon>
        <taxon>Ascomycota</taxon>
        <taxon>Pezizomycotina</taxon>
        <taxon>Dothideomycetes</taxon>
        <taxon>Dothideomycetidae</taxon>
        <taxon>Mycosphaerellales</taxon>
        <taxon>Dissoconiaceae</taxon>
        <taxon>Dissoconium</taxon>
    </lineage>
</organism>
<dbReference type="GeneID" id="54360198"/>
<proteinExistence type="inferred from homology"/>
<reference evidence="7" key="1">
    <citation type="submission" date="2020-01" db="EMBL/GenBank/DDBJ databases">
        <authorList>
            <consortium name="DOE Joint Genome Institute"/>
            <person name="Haridas S."/>
            <person name="Albert R."/>
            <person name="Binder M."/>
            <person name="Bloem J."/>
            <person name="Labutti K."/>
            <person name="Salamov A."/>
            <person name="Andreopoulos B."/>
            <person name="Baker S.E."/>
            <person name="Barry K."/>
            <person name="Bills G."/>
            <person name="Bluhm B.H."/>
            <person name="Cannon C."/>
            <person name="Castanera R."/>
            <person name="Culley D.E."/>
            <person name="Daum C."/>
            <person name="Ezra D."/>
            <person name="Gonzalez J.B."/>
            <person name="Henrissat B."/>
            <person name="Kuo A."/>
            <person name="Liang C."/>
            <person name="Lipzen A."/>
            <person name="Lutzoni F."/>
            <person name="Magnuson J."/>
            <person name="Mondo S."/>
            <person name="Nolan M."/>
            <person name="Ohm R."/>
            <person name="Pangilinan J."/>
            <person name="Park H.-J."/>
            <person name="Ramirez L."/>
            <person name="Alfaro M."/>
            <person name="Sun H."/>
            <person name="Tritt A."/>
            <person name="Yoshinaga Y."/>
            <person name="Zwiers L.-H."/>
            <person name="Turgeon B.G."/>
            <person name="Goodwin S.B."/>
            <person name="Spatafora J.W."/>
            <person name="Crous P.W."/>
            <person name="Grigoriev I.V."/>
        </authorList>
    </citation>
    <scope>NUCLEOTIDE SEQUENCE</scope>
    <source>
        <strain evidence="7">CBS 342.82</strain>
    </source>
</reference>
<comment type="cofactor">
    <cofactor evidence="1 4">
        <name>Mg(2+)</name>
        <dbReference type="ChEBI" id="CHEBI:18420"/>
    </cofactor>
</comment>